<evidence type="ECO:0000259" key="13">
    <source>
        <dbReference type="PROSITE" id="PS50235"/>
    </source>
</evidence>
<evidence type="ECO:0000256" key="12">
    <source>
        <dbReference type="SAM" id="MobiDB-lite"/>
    </source>
</evidence>
<evidence type="ECO:0000313" key="15">
    <source>
        <dbReference type="EMBL" id="RIA80743.1"/>
    </source>
</evidence>
<evidence type="ECO:0000256" key="4">
    <source>
        <dbReference type="ARBA" id="ARBA00022723"/>
    </source>
</evidence>
<keyword evidence="5 10" id="KW-0863">Zinc-finger</keyword>
<comment type="similarity">
    <text evidence="2 11">Belongs to the peptidase C19 family.</text>
</comment>
<protein>
    <recommendedName>
        <fullName evidence="11">Ubiquitin carboxyl-terminal hydrolase</fullName>
        <ecNumber evidence="11">3.4.19.12</ecNumber>
    </recommendedName>
</protein>
<dbReference type="InterPro" id="IPR028889">
    <property type="entry name" value="USP"/>
</dbReference>
<evidence type="ECO:0000313" key="16">
    <source>
        <dbReference type="Proteomes" id="UP000265703"/>
    </source>
</evidence>
<dbReference type="InterPro" id="IPR050164">
    <property type="entry name" value="Peptidase_C19"/>
</dbReference>
<evidence type="ECO:0000256" key="10">
    <source>
        <dbReference type="PROSITE-ProRule" id="PRU00502"/>
    </source>
</evidence>
<dbReference type="SUPFAM" id="SSF57850">
    <property type="entry name" value="RING/U-box"/>
    <property type="match status" value="1"/>
</dbReference>
<organism evidence="15 16">
    <name type="scientific">Glomus cerebriforme</name>
    <dbReference type="NCBI Taxonomy" id="658196"/>
    <lineage>
        <taxon>Eukaryota</taxon>
        <taxon>Fungi</taxon>
        <taxon>Fungi incertae sedis</taxon>
        <taxon>Mucoromycota</taxon>
        <taxon>Glomeromycotina</taxon>
        <taxon>Glomeromycetes</taxon>
        <taxon>Glomerales</taxon>
        <taxon>Glomeraceae</taxon>
        <taxon>Glomus</taxon>
    </lineage>
</organism>
<dbReference type="SUPFAM" id="SSF54001">
    <property type="entry name" value="Cysteine proteinases"/>
    <property type="match status" value="1"/>
</dbReference>
<dbReference type="GO" id="GO:0005829">
    <property type="term" value="C:cytosol"/>
    <property type="evidence" value="ECO:0007669"/>
    <property type="project" value="TreeGrafter"/>
</dbReference>
<evidence type="ECO:0000256" key="5">
    <source>
        <dbReference type="ARBA" id="ARBA00022771"/>
    </source>
</evidence>
<dbReference type="PROSITE" id="PS50235">
    <property type="entry name" value="USP_3"/>
    <property type="match status" value="1"/>
</dbReference>
<keyword evidence="6 11" id="KW-0833">Ubl conjugation pathway</keyword>
<evidence type="ECO:0000256" key="6">
    <source>
        <dbReference type="ARBA" id="ARBA00022786"/>
    </source>
</evidence>
<evidence type="ECO:0000256" key="2">
    <source>
        <dbReference type="ARBA" id="ARBA00009085"/>
    </source>
</evidence>
<dbReference type="InterPro" id="IPR001607">
    <property type="entry name" value="Znf_UBP"/>
</dbReference>
<keyword evidence="3 11" id="KW-0645">Protease</keyword>
<gene>
    <name evidence="15" type="ORF">C1645_881985</name>
</gene>
<evidence type="ECO:0000259" key="14">
    <source>
        <dbReference type="PROSITE" id="PS50271"/>
    </source>
</evidence>
<dbReference type="EMBL" id="QKYT01000905">
    <property type="protein sequence ID" value="RIA80743.1"/>
    <property type="molecule type" value="Genomic_DNA"/>
</dbReference>
<dbReference type="Gene3D" id="3.90.70.10">
    <property type="entry name" value="Cysteine proteinases"/>
    <property type="match status" value="1"/>
</dbReference>
<keyword evidence="4" id="KW-0479">Metal-binding</keyword>
<sequence>MASETNENNLMLDNSTNGENNILNRTSRDTVNSSSDDENYPKKCKHIKGSVNVKGFQKKLQRRELSEFTCKTCSKNSENSLASADSESTDITEVTSREGSSSSDDAVQNQKQIVICVACAETYCGRYYKKHGLQHYEETKHSISINLETYAAWCYECDEEVIPSTAKNQVIAEVQSHVRKFFEKEEKQKEKEKIQDEEVDRRDSFYEYEKSKKRWQYEVAAPGLANLGNTCFFNSVMQVVVGTSVLHDILTPSHSYYDPPHIDVTKCIAATQGDVGPLTNAFKDFLREMWRTRDDSVAPRELFNQISKKWQQFRGWRQQDSQELMRFLFDGVKSEELELIRKLQPLKPQDEEMINDSEDENHEDYMKRKSVGKYVSFIDACFGGRLVSVIVCDVCKNCSYSYEEFLDVSLPIKSSADDHYKSKNSYGYDYNSGFGYYGPSTFGGLSNTYDAYNNSSQKSDEGSEEHGDNTEAIEEEVSSDTEIEEGIPVPTKEERKRIKLLLRDLPSDSGRSTPNSKEHVTLRECLKSFVKVETLEKDNSFACDNCWKLKEKHDERIMERMERMERTKITKIEDESGDIDDTDGNGQSEGSPSDEQEGNGIVSQESSNNMEGVEPIAAIDNRPNNLSEDEANMDNENSSDTSEDKSNGNLSSGNDYLHSSNTNSLTIKRQKQDSQPERKYMLRKAYKRYLFDSLPPVLVFHLKRFQQVGGRWSVSMRKIDDFVAFDEELDVGDFVVPPEIEKKDEENGINNGHIIDNETQSLPKQNKQNTKYRLYGVVVHLGSLYNGHYIAYVLSRNIREGNQFGLHFTSDTVNKAREIEQKCKTGNQRQWIYCSDSTVKAATVDDVLNSGAYLLFYERVHE</sequence>
<evidence type="ECO:0000256" key="8">
    <source>
        <dbReference type="ARBA" id="ARBA00022807"/>
    </source>
</evidence>
<feature type="region of interest" description="Disordered" evidence="12">
    <location>
        <begin position="78"/>
        <end position="105"/>
    </location>
</feature>
<feature type="domain" description="UBP-type" evidence="14">
    <location>
        <begin position="42"/>
        <end position="181"/>
    </location>
</feature>
<dbReference type="GO" id="GO:0008270">
    <property type="term" value="F:zinc ion binding"/>
    <property type="evidence" value="ECO:0007669"/>
    <property type="project" value="UniProtKB-KW"/>
</dbReference>
<dbReference type="InterPro" id="IPR018200">
    <property type="entry name" value="USP_CS"/>
</dbReference>
<dbReference type="Proteomes" id="UP000265703">
    <property type="component" value="Unassembled WGS sequence"/>
</dbReference>
<keyword evidence="9" id="KW-0862">Zinc</keyword>
<dbReference type="Gene3D" id="3.30.40.10">
    <property type="entry name" value="Zinc/RING finger domain, C3HC4 (zinc finger)"/>
    <property type="match status" value="1"/>
</dbReference>
<dbReference type="PANTHER" id="PTHR24006">
    <property type="entry name" value="UBIQUITIN CARBOXYL-TERMINAL HYDROLASE"/>
    <property type="match status" value="1"/>
</dbReference>
<dbReference type="PROSITE" id="PS50271">
    <property type="entry name" value="ZF_UBP"/>
    <property type="match status" value="1"/>
</dbReference>
<keyword evidence="16" id="KW-1185">Reference proteome</keyword>
<dbReference type="GO" id="GO:0005634">
    <property type="term" value="C:nucleus"/>
    <property type="evidence" value="ECO:0007669"/>
    <property type="project" value="TreeGrafter"/>
</dbReference>
<dbReference type="InterPro" id="IPR001394">
    <property type="entry name" value="Peptidase_C19_UCH"/>
</dbReference>
<feature type="compositionally biased region" description="Polar residues" evidence="12">
    <location>
        <begin position="1"/>
        <end position="34"/>
    </location>
</feature>
<evidence type="ECO:0000256" key="11">
    <source>
        <dbReference type="RuleBase" id="RU366025"/>
    </source>
</evidence>
<keyword evidence="8 11" id="KW-0788">Thiol protease</keyword>
<evidence type="ECO:0000256" key="1">
    <source>
        <dbReference type="ARBA" id="ARBA00000707"/>
    </source>
</evidence>
<dbReference type="GO" id="GO:0004843">
    <property type="term" value="F:cysteine-type deubiquitinase activity"/>
    <property type="evidence" value="ECO:0007669"/>
    <property type="project" value="UniProtKB-UniRule"/>
</dbReference>
<evidence type="ECO:0000256" key="3">
    <source>
        <dbReference type="ARBA" id="ARBA00022670"/>
    </source>
</evidence>
<dbReference type="InterPro" id="IPR013083">
    <property type="entry name" value="Znf_RING/FYVE/PHD"/>
</dbReference>
<dbReference type="SMART" id="SM00290">
    <property type="entry name" value="ZnF_UBP"/>
    <property type="match status" value="1"/>
</dbReference>
<name>A0A397S2V4_9GLOM</name>
<feature type="region of interest" description="Disordered" evidence="12">
    <location>
        <begin position="453"/>
        <end position="491"/>
    </location>
</feature>
<comment type="caution">
    <text evidence="15">The sequence shown here is derived from an EMBL/GenBank/DDBJ whole genome shotgun (WGS) entry which is preliminary data.</text>
</comment>
<dbReference type="PROSITE" id="PS00973">
    <property type="entry name" value="USP_2"/>
    <property type="match status" value="1"/>
</dbReference>
<dbReference type="Pfam" id="PF02148">
    <property type="entry name" value="zf-UBP"/>
    <property type="match status" value="1"/>
</dbReference>
<evidence type="ECO:0000256" key="9">
    <source>
        <dbReference type="ARBA" id="ARBA00022833"/>
    </source>
</evidence>
<accession>A0A397S2V4</accession>
<dbReference type="PROSITE" id="PS00972">
    <property type="entry name" value="USP_1"/>
    <property type="match status" value="1"/>
</dbReference>
<reference evidence="15 16" key="1">
    <citation type="submission" date="2018-06" db="EMBL/GenBank/DDBJ databases">
        <title>Comparative genomics reveals the genomic features of Rhizophagus irregularis, R. cerebriforme, R. diaphanum and Gigaspora rosea, and their symbiotic lifestyle signature.</title>
        <authorList>
            <person name="Morin E."/>
            <person name="San Clemente H."/>
            <person name="Chen E.C.H."/>
            <person name="De La Providencia I."/>
            <person name="Hainaut M."/>
            <person name="Kuo A."/>
            <person name="Kohler A."/>
            <person name="Murat C."/>
            <person name="Tang N."/>
            <person name="Roy S."/>
            <person name="Loubradou J."/>
            <person name="Henrissat B."/>
            <person name="Grigoriev I.V."/>
            <person name="Corradi N."/>
            <person name="Roux C."/>
            <person name="Martin F.M."/>
        </authorList>
    </citation>
    <scope>NUCLEOTIDE SEQUENCE [LARGE SCALE GENOMIC DNA]</scope>
    <source>
        <strain evidence="15 16">DAOM 227022</strain>
    </source>
</reference>
<dbReference type="OrthoDB" id="420187at2759"/>
<comment type="catalytic activity">
    <reaction evidence="1 11">
        <text>Thiol-dependent hydrolysis of ester, thioester, amide, peptide and isopeptide bonds formed by the C-terminal Gly of ubiquitin (a 76-residue protein attached to proteins as an intracellular targeting signal).</text>
        <dbReference type="EC" id="3.4.19.12"/>
    </reaction>
</comment>
<dbReference type="InterPro" id="IPR038765">
    <property type="entry name" value="Papain-like_cys_pep_sf"/>
</dbReference>
<dbReference type="PANTHER" id="PTHR24006:SF888">
    <property type="entry name" value="UBIQUITIN CARBOXYL-TERMINAL HYDROLASE 30"/>
    <property type="match status" value="1"/>
</dbReference>
<dbReference type="GO" id="GO:0016579">
    <property type="term" value="P:protein deubiquitination"/>
    <property type="evidence" value="ECO:0007669"/>
    <property type="project" value="InterPro"/>
</dbReference>
<feature type="compositionally biased region" description="Polar residues" evidence="12">
    <location>
        <begin position="601"/>
        <end position="610"/>
    </location>
</feature>
<keyword evidence="7 11" id="KW-0378">Hydrolase</keyword>
<dbReference type="STRING" id="658196.A0A397S2V4"/>
<feature type="domain" description="USP" evidence="13">
    <location>
        <begin position="222"/>
        <end position="860"/>
    </location>
</feature>
<feature type="region of interest" description="Disordered" evidence="12">
    <location>
        <begin position="566"/>
        <end position="677"/>
    </location>
</feature>
<proteinExistence type="inferred from homology"/>
<evidence type="ECO:0000256" key="7">
    <source>
        <dbReference type="ARBA" id="ARBA00022801"/>
    </source>
</evidence>
<feature type="compositionally biased region" description="Basic and acidic residues" evidence="12">
    <location>
        <begin position="458"/>
        <end position="469"/>
    </location>
</feature>
<dbReference type="GO" id="GO:0006508">
    <property type="term" value="P:proteolysis"/>
    <property type="evidence" value="ECO:0007669"/>
    <property type="project" value="UniProtKB-KW"/>
</dbReference>
<dbReference type="Pfam" id="PF00443">
    <property type="entry name" value="UCH"/>
    <property type="match status" value="1"/>
</dbReference>
<dbReference type="AlphaFoldDB" id="A0A397S2V4"/>
<dbReference type="EC" id="3.4.19.12" evidence="11"/>
<feature type="compositionally biased region" description="Acidic residues" evidence="12">
    <location>
        <begin position="471"/>
        <end position="485"/>
    </location>
</feature>
<feature type="region of interest" description="Disordered" evidence="12">
    <location>
        <begin position="1"/>
        <end position="43"/>
    </location>
</feature>
<feature type="compositionally biased region" description="Polar residues" evidence="12">
    <location>
        <begin position="647"/>
        <end position="667"/>
    </location>
</feature>